<protein>
    <submittedName>
        <fullName evidence="2">Uncharacterized protein</fullName>
    </submittedName>
</protein>
<keyword evidence="1" id="KW-1133">Transmembrane helix</keyword>
<sequence length="64" mass="7464">FFFLHSYFPPTFSSILVSNSLSKEVHFHLICSHFGVFDYHCNLIVFFCICVLTQNTIIHILLVI</sequence>
<feature type="transmembrane region" description="Helical" evidence="1">
    <location>
        <begin position="43"/>
        <end position="63"/>
    </location>
</feature>
<reference evidence="2" key="1">
    <citation type="submission" date="2014-05" db="EMBL/GenBank/DDBJ databases">
        <authorList>
            <person name="Chronopoulou M."/>
        </authorList>
    </citation>
    <scope>NUCLEOTIDE SEQUENCE</scope>
    <source>
        <tissue evidence="2">Whole organism</tissue>
    </source>
</reference>
<name>A0A0K2VFS3_LEPSM</name>
<organism evidence="2">
    <name type="scientific">Lepeophtheirus salmonis</name>
    <name type="common">Salmon louse</name>
    <name type="synonym">Caligus salmonis</name>
    <dbReference type="NCBI Taxonomy" id="72036"/>
    <lineage>
        <taxon>Eukaryota</taxon>
        <taxon>Metazoa</taxon>
        <taxon>Ecdysozoa</taxon>
        <taxon>Arthropoda</taxon>
        <taxon>Crustacea</taxon>
        <taxon>Multicrustacea</taxon>
        <taxon>Hexanauplia</taxon>
        <taxon>Copepoda</taxon>
        <taxon>Siphonostomatoida</taxon>
        <taxon>Caligidae</taxon>
        <taxon>Lepeophtheirus</taxon>
    </lineage>
</organism>
<dbReference type="AlphaFoldDB" id="A0A0K2VFS3"/>
<keyword evidence="1" id="KW-0472">Membrane</keyword>
<accession>A0A0K2VFS3</accession>
<evidence type="ECO:0000313" key="2">
    <source>
        <dbReference type="EMBL" id="CDW49225.1"/>
    </source>
</evidence>
<keyword evidence="1" id="KW-0812">Transmembrane</keyword>
<dbReference type="EMBL" id="HACA01031864">
    <property type="protein sequence ID" value="CDW49225.1"/>
    <property type="molecule type" value="Transcribed_RNA"/>
</dbReference>
<feature type="non-terminal residue" evidence="2">
    <location>
        <position position="1"/>
    </location>
</feature>
<evidence type="ECO:0000256" key="1">
    <source>
        <dbReference type="SAM" id="Phobius"/>
    </source>
</evidence>
<proteinExistence type="predicted"/>